<evidence type="ECO:0000313" key="2">
    <source>
        <dbReference type="EMBL" id="KYH31822.1"/>
    </source>
</evidence>
<dbReference type="PANTHER" id="PTHR21666">
    <property type="entry name" value="PEPTIDASE-RELATED"/>
    <property type="match status" value="1"/>
</dbReference>
<comment type="caution">
    <text evidence="2">The sequence shown here is derived from an EMBL/GenBank/DDBJ whole genome shotgun (WGS) entry which is preliminary data.</text>
</comment>
<organism evidence="2 3">
    <name type="scientific">Moorella mulderi DSM 14980</name>
    <dbReference type="NCBI Taxonomy" id="1122241"/>
    <lineage>
        <taxon>Bacteria</taxon>
        <taxon>Bacillati</taxon>
        <taxon>Bacillota</taxon>
        <taxon>Clostridia</taxon>
        <taxon>Neomoorellales</taxon>
        <taxon>Neomoorellaceae</taxon>
        <taxon>Neomoorella</taxon>
    </lineage>
</organism>
<feature type="domain" description="M23ase beta-sheet core" evidence="1">
    <location>
        <begin position="143"/>
        <end position="234"/>
    </location>
</feature>
<dbReference type="CDD" id="cd12797">
    <property type="entry name" value="M23_peptidase"/>
    <property type="match status" value="1"/>
</dbReference>
<dbReference type="Pfam" id="PF01551">
    <property type="entry name" value="Peptidase_M23"/>
    <property type="match status" value="1"/>
</dbReference>
<dbReference type="RefSeq" id="WP_062284485.1">
    <property type="nucleotide sequence ID" value="NZ_LTBC01000007.1"/>
</dbReference>
<evidence type="ECO:0000259" key="1">
    <source>
        <dbReference type="Pfam" id="PF01551"/>
    </source>
</evidence>
<evidence type="ECO:0000313" key="3">
    <source>
        <dbReference type="Proteomes" id="UP000075670"/>
    </source>
</evidence>
<dbReference type="InterPro" id="IPR050570">
    <property type="entry name" value="Cell_wall_metabolism_enzyme"/>
</dbReference>
<keyword evidence="3" id="KW-1185">Reference proteome</keyword>
<dbReference type="InterPro" id="IPR016047">
    <property type="entry name" value="M23ase_b-sheet_dom"/>
</dbReference>
<protein>
    <submittedName>
        <fullName evidence="2">Stage II sporulation protein Q</fullName>
    </submittedName>
</protein>
<dbReference type="SUPFAM" id="SSF51261">
    <property type="entry name" value="Duplicated hybrid motif"/>
    <property type="match status" value="1"/>
</dbReference>
<dbReference type="OrthoDB" id="9814460at2"/>
<dbReference type="EMBL" id="LTBC01000007">
    <property type="protein sequence ID" value="KYH31822.1"/>
    <property type="molecule type" value="Genomic_DNA"/>
</dbReference>
<dbReference type="Proteomes" id="UP000075670">
    <property type="component" value="Unassembled WGS sequence"/>
</dbReference>
<proteinExistence type="predicted"/>
<dbReference type="GO" id="GO:0004222">
    <property type="term" value="F:metalloendopeptidase activity"/>
    <property type="evidence" value="ECO:0007669"/>
    <property type="project" value="TreeGrafter"/>
</dbReference>
<dbReference type="Gene3D" id="2.70.70.10">
    <property type="entry name" value="Glucose Permease (Domain IIA)"/>
    <property type="match status" value="1"/>
</dbReference>
<dbReference type="PATRIC" id="fig|1122241.3.peg.2093"/>
<accession>A0A151AW86</accession>
<dbReference type="InterPro" id="IPR011055">
    <property type="entry name" value="Dup_hybrid_motif"/>
</dbReference>
<dbReference type="AlphaFoldDB" id="A0A151AW86"/>
<dbReference type="PANTHER" id="PTHR21666:SF270">
    <property type="entry name" value="MUREIN HYDROLASE ACTIVATOR ENVC"/>
    <property type="match status" value="1"/>
</dbReference>
<name>A0A151AW86_9FIRM</name>
<reference evidence="2 3" key="1">
    <citation type="submission" date="2016-02" db="EMBL/GenBank/DDBJ databases">
        <title>Genome sequence of Moorella mulderi DSM 14980.</title>
        <authorList>
            <person name="Poehlein A."/>
            <person name="Daniel R."/>
        </authorList>
    </citation>
    <scope>NUCLEOTIDE SEQUENCE [LARGE SCALE GENOMIC DNA]</scope>
    <source>
        <strain evidence="2 3">DSM 14980</strain>
    </source>
</reference>
<gene>
    <name evidence="2" type="primary">spoIIQ</name>
    <name evidence="2" type="ORF">MOMUL_19650</name>
</gene>
<sequence length="244" mass="26208">MRDSWDWEEIKGAPLGSWPGPGRALPPPRFPRRWLRQGIFAGLLWLALTILFRLDSPVVQPLQLGLRHYLADPAADYTQAVAQLVRSGMWLDAYDRWVFHSFTPGAGAVPVTASPALPAMAVPLSGNISRPYGWMVAAGQQYFHNGIDIQAPGGSTVRAALAGKVIRAGEDPALGLVVEIDHGRGLVTVYGTLGHVKVSQGQAVEKGSVIATLAKGPVAQLHFEVRQDGRPVDPSTLLTTPGKM</sequence>